<dbReference type="PANTHER" id="PTHR10649:SF12">
    <property type="entry name" value="SPINELESS, ISOFORM C"/>
    <property type="match status" value="1"/>
</dbReference>
<dbReference type="GeneTree" id="ENSGT00940000154486"/>
<dbReference type="InParanoid" id="A0A4W3J032"/>
<dbReference type="GO" id="GO:0005634">
    <property type="term" value="C:nucleus"/>
    <property type="evidence" value="ECO:0007669"/>
    <property type="project" value="UniProtKB-SubCell"/>
</dbReference>
<reference evidence="6" key="4">
    <citation type="submission" date="2025-08" db="UniProtKB">
        <authorList>
            <consortium name="Ensembl"/>
        </authorList>
    </citation>
    <scope>IDENTIFICATION</scope>
</reference>
<dbReference type="Ensembl" id="ENSCMIT00000033481.1">
    <property type="protein sequence ID" value="ENSCMIP00000032976.1"/>
    <property type="gene ID" value="ENSCMIG00000014102.1"/>
</dbReference>
<evidence type="ECO:0000256" key="3">
    <source>
        <dbReference type="ARBA" id="ARBA00023125"/>
    </source>
</evidence>
<dbReference type="InterPro" id="IPR039091">
    <property type="entry name" value="AHR/AHRR"/>
</dbReference>
<dbReference type="Gene3D" id="3.30.450.20">
    <property type="entry name" value="PAS domain"/>
    <property type="match status" value="1"/>
</dbReference>
<dbReference type="Pfam" id="PF14598">
    <property type="entry name" value="PAS_11"/>
    <property type="match status" value="1"/>
</dbReference>
<keyword evidence="4" id="KW-0804">Transcription</keyword>
<reference evidence="7" key="2">
    <citation type="journal article" date="2007" name="PLoS Biol.">
        <title>Survey sequencing and comparative analysis of the elephant shark (Callorhinchus milii) genome.</title>
        <authorList>
            <person name="Venkatesh B."/>
            <person name="Kirkness E.F."/>
            <person name="Loh Y.H."/>
            <person name="Halpern A.L."/>
            <person name="Lee A.P."/>
            <person name="Johnson J."/>
            <person name="Dandona N."/>
            <person name="Viswanathan L.D."/>
            <person name="Tay A."/>
            <person name="Venter J.C."/>
            <person name="Strausberg R.L."/>
            <person name="Brenner S."/>
        </authorList>
    </citation>
    <scope>NUCLEOTIDE SEQUENCE [LARGE SCALE GENOMIC DNA]</scope>
</reference>
<dbReference type="Proteomes" id="UP000314986">
    <property type="component" value="Unassembled WGS sequence"/>
</dbReference>
<protein>
    <submittedName>
        <fullName evidence="6">Uncharacterized protein</fullName>
    </submittedName>
</protein>
<keyword evidence="2" id="KW-0805">Transcription regulation</keyword>
<dbReference type="GO" id="GO:0006805">
    <property type="term" value="P:xenobiotic metabolic process"/>
    <property type="evidence" value="ECO:0007669"/>
    <property type="project" value="InterPro"/>
</dbReference>
<reference evidence="6" key="5">
    <citation type="submission" date="2025-09" db="UniProtKB">
        <authorList>
            <consortium name="Ensembl"/>
        </authorList>
    </citation>
    <scope>IDENTIFICATION</scope>
</reference>
<evidence type="ECO:0000313" key="6">
    <source>
        <dbReference type="Ensembl" id="ENSCMIP00000032976.1"/>
    </source>
</evidence>
<dbReference type="AlphaFoldDB" id="A0A4W3J032"/>
<evidence type="ECO:0000256" key="2">
    <source>
        <dbReference type="ARBA" id="ARBA00023015"/>
    </source>
</evidence>
<sequence>RTKHKLDFTPLSCDTKTRLVLGWTEAELQVRSGYQFIHCEDMIYCAESHMRS</sequence>
<comment type="subcellular location">
    <subcellularLocation>
        <location evidence="1">Nucleus</location>
    </subcellularLocation>
</comment>
<evidence type="ECO:0000256" key="5">
    <source>
        <dbReference type="ARBA" id="ARBA00023242"/>
    </source>
</evidence>
<keyword evidence="3" id="KW-0238">DNA-binding</keyword>
<accession>A0A4W3J032</accession>
<name>A0A4W3J032_CALMI</name>
<keyword evidence="5" id="KW-0539">Nucleus</keyword>
<reference evidence="7" key="3">
    <citation type="journal article" date="2014" name="Nature">
        <title>Elephant shark genome provides unique insights into gnathostome evolution.</title>
        <authorList>
            <consortium name="International Elephant Shark Genome Sequencing Consortium"/>
            <person name="Venkatesh B."/>
            <person name="Lee A.P."/>
            <person name="Ravi V."/>
            <person name="Maurya A.K."/>
            <person name="Lian M.M."/>
            <person name="Swann J.B."/>
            <person name="Ohta Y."/>
            <person name="Flajnik M.F."/>
            <person name="Sutoh Y."/>
            <person name="Kasahara M."/>
            <person name="Hoon S."/>
            <person name="Gangu V."/>
            <person name="Roy S.W."/>
            <person name="Irimia M."/>
            <person name="Korzh V."/>
            <person name="Kondrychyn I."/>
            <person name="Lim Z.W."/>
            <person name="Tay B.H."/>
            <person name="Tohari S."/>
            <person name="Kong K.W."/>
            <person name="Ho S."/>
            <person name="Lorente-Galdos B."/>
            <person name="Quilez J."/>
            <person name="Marques-Bonet T."/>
            <person name="Raney B.J."/>
            <person name="Ingham P.W."/>
            <person name="Tay A."/>
            <person name="Hillier L.W."/>
            <person name="Minx P."/>
            <person name="Boehm T."/>
            <person name="Wilson R.K."/>
            <person name="Brenner S."/>
            <person name="Warren W.C."/>
        </authorList>
    </citation>
    <scope>NUCLEOTIDE SEQUENCE [LARGE SCALE GENOMIC DNA]</scope>
</reference>
<dbReference type="GO" id="GO:0034751">
    <property type="term" value="C:aryl hydrocarbon receptor complex"/>
    <property type="evidence" value="ECO:0007669"/>
    <property type="project" value="TreeGrafter"/>
</dbReference>
<dbReference type="GO" id="GO:0000976">
    <property type="term" value="F:transcription cis-regulatory region binding"/>
    <property type="evidence" value="ECO:0007669"/>
    <property type="project" value="TreeGrafter"/>
</dbReference>
<dbReference type="STRING" id="7868.ENSCMIP00000032976"/>
<keyword evidence="7" id="KW-1185">Reference proteome</keyword>
<organism evidence="6 7">
    <name type="scientific">Callorhinchus milii</name>
    <name type="common">Ghost shark</name>
    <dbReference type="NCBI Taxonomy" id="7868"/>
    <lineage>
        <taxon>Eukaryota</taxon>
        <taxon>Metazoa</taxon>
        <taxon>Chordata</taxon>
        <taxon>Craniata</taxon>
        <taxon>Vertebrata</taxon>
        <taxon>Chondrichthyes</taxon>
        <taxon>Holocephali</taxon>
        <taxon>Chimaeriformes</taxon>
        <taxon>Callorhinchidae</taxon>
        <taxon>Callorhinchus</taxon>
    </lineage>
</organism>
<dbReference type="PANTHER" id="PTHR10649">
    <property type="entry name" value="ARYL HYDROCARBON RECEPTOR"/>
    <property type="match status" value="1"/>
</dbReference>
<evidence type="ECO:0000256" key="4">
    <source>
        <dbReference type="ARBA" id="ARBA00023163"/>
    </source>
</evidence>
<dbReference type="GO" id="GO:0004879">
    <property type="term" value="F:nuclear receptor activity"/>
    <property type="evidence" value="ECO:0007669"/>
    <property type="project" value="TreeGrafter"/>
</dbReference>
<proteinExistence type="predicted"/>
<evidence type="ECO:0000256" key="1">
    <source>
        <dbReference type="ARBA" id="ARBA00004123"/>
    </source>
</evidence>
<evidence type="ECO:0000313" key="7">
    <source>
        <dbReference type="Proteomes" id="UP000314986"/>
    </source>
</evidence>
<reference evidence="7" key="1">
    <citation type="journal article" date="2006" name="Science">
        <title>Ancient noncoding elements conserved in the human genome.</title>
        <authorList>
            <person name="Venkatesh B."/>
            <person name="Kirkness E.F."/>
            <person name="Loh Y.H."/>
            <person name="Halpern A.L."/>
            <person name="Lee A.P."/>
            <person name="Johnson J."/>
            <person name="Dandona N."/>
            <person name="Viswanathan L.D."/>
            <person name="Tay A."/>
            <person name="Venter J.C."/>
            <person name="Strausberg R.L."/>
            <person name="Brenner S."/>
        </authorList>
    </citation>
    <scope>NUCLEOTIDE SEQUENCE [LARGE SCALE GENOMIC DNA]</scope>
</reference>